<dbReference type="SUPFAM" id="SSF75169">
    <property type="entry name" value="DsrEFH-like"/>
    <property type="match status" value="1"/>
</dbReference>
<dbReference type="Gene3D" id="3.40.1260.10">
    <property type="entry name" value="DsrEFH-like"/>
    <property type="match status" value="1"/>
</dbReference>
<dbReference type="Pfam" id="PF02635">
    <property type="entry name" value="DsrE"/>
    <property type="match status" value="1"/>
</dbReference>
<name>A0A8T4IIF1_9SPHN</name>
<gene>
    <name evidence="1" type="ORF">J7S20_06195</name>
</gene>
<proteinExistence type="predicted"/>
<dbReference type="AlphaFoldDB" id="A0A8T4IIF1"/>
<evidence type="ECO:0000313" key="1">
    <source>
        <dbReference type="EMBL" id="MBR0552089.1"/>
    </source>
</evidence>
<organism evidence="1 2">
    <name type="scientific">Stakelama marina</name>
    <dbReference type="NCBI Taxonomy" id="2826939"/>
    <lineage>
        <taxon>Bacteria</taxon>
        <taxon>Pseudomonadati</taxon>
        <taxon>Pseudomonadota</taxon>
        <taxon>Alphaproteobacteria</taxon>
        <taxon>Sphingomonadales</taxon>
        <taxon>Sphingomonadaceae</taxon>
        <taxon>Stakelama</taxon>
    </lineage>
</organism>
<protein>
    <submittedName>
        <fullName evidence="1">DsrE family protein</fullName>
    </submittedName>
</protein>
<dbReference type="RefSeq" id="WP_284053340.1">
    <property type="nucleotide sequence ID" value="NZ_JAGRQC010000001.1"/>
</dbReference>
<accession>A0A8T4IIF1</accession>
<dbReference type="InterPro" id="IPR027396">
    <property type="entry name" value="DsrEFH-like"/>
</dbReference>
<dbReference type="InterPro" id="IPR003787">
    <property type="entry name" value="Sulphur_relay_DsrE/F-like"/>
</dbReference>
<evidence type="ECO:0000313" key="2">
    <source>
        <dbReference type="Proteomes" id="UP000676996"/>
    </source>
</evidence>
<keyword evidence="2" id="KW-1185">Reference proteome</keyword>
<comment type="caution">
    <text evidence="1">The sequence shown here is derived from an EMBL/GenBank/DDBJ whole genome shotgun (WGS) entry which is preliminary data.</text>
</comment>
<dbReference type="Proteomes" id="UP000676996">
    <property type="component" value="Unassembled WGS sequence"/>
</dbReference>
<reference evidence="1" key="1">
    <citation type="submission" date="2021-04" db="EMBL/GenBank/DDBJ databases">
        <title>Ouciella asimina sp. nov., isolated from the surface seawater in the hydrothermal field of Okinawa Trough.</title>
        <authorList>
            <person name="Shuang W."/>
        </authorList>
    </citation>
    <scope>NUCLEOTIDE SEQUENCE</scope>
    <source>
        <strain evidence="1">LXI357</strain>
    </source>
</reference>
<dbReference type="EMBL" id="JAGRQC010000001">
    <property type="protein sequence ID" value="MBR0552089.1"/>
    <property type="molecule type" value="Genomic_DNA"/>
</dbReference>
<sequence length="107" mass="11229">MRGLTIIVATSDHDRFHAALTLASAHAALGARTRIYCHGAAVELLQRGDGPHGPLVTTALETGVKLLACQTGLADANLSTDRLIPEVEMTGMVSLLAELADDRLVTV</sequence>